<comment type="caution">
    <text evidence="1">The sequence shown here is derived from an EMBL/GenBank/DDBJ whole genome shotgun (WGS) entry which is preliminary data.</text>
</comment>
<dbReference type="Proteomes" id="UP000828390">
    <property type="component" value="Unassembled WGS sequence"/>
</dbReference>
<evidence type="ECO:0000313" key="2">
    <source>
        <dbReference type="Proteomes" id="UP000828390"/>
    </source>
</evidence>
<reference evidence="1" key="1">
    <citation type="journal article" date="2019" name="bioRxiv">
        <title>The Genome of the Zebra Mussel, Dreissena polymorpha: A Resource for Invasive Species Research.</title>
        <authorList>
            <person name="McCartney M.A."/>
            <person name="Auch B."/>
            <person name="Kono T."/>
            <person name="Mallez S."/>
            <person name="Zhang Y."/>
            <person name="Obille A."/>
            <person name="Becker A."/>
            <person name="Abrahante J.E."/>
            <person name="Garbe J."/>
            <person name="Badalamenti J.P."/>
            <person name="Herman A."/>
            <person name="Mangelson H."/>
            <person name="Liachko I."/>
            <person name="Sullivan S."/>
            <person name="Sone E.D."/>
            <person name="Koren S."/>
            <person name="Silverstein K.A.T."/>
            <person name="Beckman K.B."/>
            <person name="Gohl D.M."/>
        </authorList>
    </citation>
    <scope>NUCLEOTIDE SEQUENCE</scope>
    <source>
        <strain evidence="1">Duluth1</strain>
        <tissue evidence="1">Whole animal</tissue>
    </source>
</reference>
<proteinExistence type="predicted"/>
<gene>
    <name evidence="1" type="ORF">DPMN_113607</name>
</gene>
<protein>
    <submittedName>
        <fullName evidence="1">Uncharacterized protein</fullName>
    </submittedName>
</protein>
<dbReference type="EMBL" id="JAIWYP010000004">
    <property type="protein sequence ID" value="KAH3840163.1"/>
    <property type="molecule type" value="Genomic_DNA"/>
</dbReference>
<sequence length="67" mass="7954">MRCQKRILEIRWQDRIPHSDILERIGDSQYKDASRWLRQTDPSKQLVREACLECTPPFSRLQAPLCA</sequence>
<dbReference type="AlphaFoldDB" id="A0A9D4QR58"/>
<organism evidence="1 2">
    <name type="scientific">Dreissena polymorpha</name>
    <name type="common">Zebra mussel</name>
    <name type="synonym">Mytilus polymorpha</name>
    <dbReference type="NCBI Taxonomy" id="45954"/>
    <lineage>
        <taxon>Eukaryota</taxon>
        <taxon>Metazoa</taxon>
        <taxon>Spiralia</taxon>
        <taxon>Lophotrochozoa</taxon>
        <taxon>Mollusca</taxon>
        <taxon>Bivalvia</taxon>
        <taxon>Autobranchia</taxon>
        <taxon>Heteroconchia</taxon>
        <taxon>Euheterodonta</taxon>
        <taxon>Imparidentia</taxon>
        <taxon>Neoheterodontei</taxon>
        <taxon>Myida</taxon>
        <taxon>Dreissenoidea</taxon>
        <taxon>Dreissenidae</taxon>
        <taxon>Dreissena</taxon>
    </lineage>
</organism>
<reference evidence="1" key="2">
    <citation type="submission" date="2020-11" db="EMBL/GenBank/DDBJ databases">
        <authorList>
            <person name="McCartney M.A."/>
            <person name="Auch B."/>
            <person name="Kono T."/>
            <person name="Mallez S."/>
            <person name="Becker A."/>
            <person name="Gohl D.M."/>
            <person name="Silverstein K.A.T."/>
            <person name="Koren S."/>
            <person name="Bechman K.B."/>
            <person name="Herman A."/>
            <person name="Abrahante J.E."/>
            <person name="Garbe J."/>
        </authorList>
    </citation>
    <scope>NUCLEOTIDE SEQUENCE</scope>
    <source>
        <strain evidence="1">Duluth1</strain>
        <tissue evidence="1">Whole animal</tissue>
    </source>
</reference>
<keyword evidence="2" id="KW-1185">Reference proteome</keyword>
<accession>A0A9D4QR58</accession>
<name>A0A9D4QR58_DREPO</name>
<evidence type="ECO:0000313" key="1">
    <source>
        <dbReference type="EMBL" id="KAH3840163.1"/>
    </source>
</evidence>